<feature type="compositionally biased region" description="Low complexity" evidence="5">
    <location>
        <begin position="302"/>
        <end position="319"/>
    </location>
</feature>
<keyword evidence="2" id="KW-0547">Nucleotide-binding</keyword>
<dbReference type="CDD" id="cd14014">
    <property type="entry name" value="STKc_PknB_like"/>
    <property type="match status" value="1"/>
</dbReference>
<dbReference type="InterPro" id="IPR000719">
    <property type="entry name" value="Prot_kinase_dom"/>
</dbReference>
<keyword evidence="1" id="KW-0808">Transferase</keyword>
<dbReference type="SUPFAM" id="SSF56112">
    <property type="entry name" value="Protein kinase-like (PK-like)"/>
    <property type="match status" value="1"/>
</dbReference>
<feature type="domain" description="Protein kinase" evidence="6">
    <location>
        <begin position="24"/>
        <end position="279"/>
    </location>
</feature>
<dbReference type="Gene3D" id="3.30.200.20">
    <property type="entry name" value="Phosphorylase Kinase, domain 1"/>
    <property type="match status" value="1"/>
</dbReference>
<feature type="region of interest" description="Disordered" evidence="5">
    <location>
        <begin position="271"/>
        <end position="328"/>
    </location>
</feature>
<evidence type="ECO:0000256" key="1">
    <source>
        <dbReference type="ARBA" id="ARBA00022679"/>
    </source>
</evidence>
<feature type="compositionally biased region" description="Polar residues" evidence="5">
    <location>
        <begin position="358"/>
        <end position="371"/>
    </location>
</feature>
<dbReference type="InterPro" id="IPR008266">
    <property type="entry name" value="Tyr_kinase_AS"/>
</dbReference>
<dbReference type="Pfam" id="PF00069">
    <property type="entry name" value="Pkinase"/>
    <property type="match status" value="1"/>
</dbReference>
<dbReference type="AlphaFoldDB" id="A0A2T0Q2D3"/>
<evidence type="ECO:0000259" key="6">
    <source>
        <dbReference type="PROSITE" id="PS50011"/>
    </source>
</evidence>
<reference evidence="7 8" key="1">
    <citation type="submission" date="2018-03" db="EMBL/GenBank/DDBJ databases">
        <title>Genomic Encyclopedia of Archaeal and Bacterial Type Strains, Phase II (KMG-II): from individual species to whole genera.</title>
        <authorList>
            <person name="Goeker M."/>
        </authorList>
    </citation>
    <scope>NUCLEOTIDE SEQUENCE [LARGE SCALE GENOMIC DNA]</scope>
    <source>
        <strain evidence="7 8">DSM 45601</strain>
    </source>
</reference>
<evidence type="ECO:0000256" key="5">
    <source>
        <dbReference type="SAM" id="MobiDB-lite"/>
    </source>
</evidence>
<feature type="region of interest" description="Disordered" evidence="5">
    <location>
        <begin position="358"/>
        <end position="393"/>
    </location>
</feature>
<dbReference type="OrthoDB" id="3915799at2"/>
<evidence type="ECO:0000256" key="3">
    <source>
        <dbReference type="ARBA" id="ARBA00022777"/>
    </source>
</evidence>
<dbReference type="GO" id="GO:0004674">
    <property type="term" value="F:protein serine/threonine kinase activity"/>
    <property type="evidence" value="ECO:0007669"/>
    <property type="project" value="UniProtKB-KW"/>
</dbReference>
<dbReference type="Proteomes" id="UP000237846">
    <property type="component" value="Unassembled WGS sequence"/>
</dbReference>
<keyword evidence="7" id="KW-0723">Serine/threonine-protein kinase</keyword>
<dbReference type="RefSeq" id="WP_106247795.1">
    <property type="nucleotide sequence ID" value="NZ_PVZC01000005.1"/>
</dbReference>
<evidence type="ECO:0000256" key="4">
    <source>
        <dbReference type="ARBA" id="ARBA00022840"/>
    </source>
</evidence>
<dbReference type="GO" id="GO:0005524">
    <property type="term" value="F:ATP binding"/>
    <property type="evidence" value="ECO:0007669"/>
    <property type="project" value="UniProtKB-KW"/>
</dbReference>
<evidence type="ECO:0000256" key="2">
    <source>
        <dbReference type="ARBA" id="ARBA00022741"/>
    </source>
</evidence>
<dbReference type="PANTHER" id="PTHR43289">
    <property type="entry name" value="MITOGEN-ACTIVATED PROTEIN KINASE KINASE KINASE 20-RELATED"/>
    <property type="match status" value="1"/>
</dbReference>
<accession>A0A2T0Q2D3</accession>
<evidence type="ECO:0000313" key="8">
    <source>
        <dbReference type="Proteomes" id="UP000237846"/>
    </source>
</evidence>
<dbReference type="Gene3D" id="1.10.510.10">
    <property type="entry name" value="Transferase(Phosphotransferase) domain 1"/>
    <property type="match status" value="1"/>
</dbReference>
<sequence length="603" mass="63115">MASTGAGPAGSPLGPRDPRVLGPYQLLSRLGRGGAGTVYLARDPRGERVAVKVIHPYLLDDDVYRARLTREVSAARRVARFCTAPVLDARIDGDPAYVVTEYVEGTTLRDAVRRRVMRGARLEQLAVGVADALVAIHDAGVVHRDLTPANVMLSDVGIVVIDFGIARLLDTTGTRTGAGTVLGTSGYIAPETASGPATPASDIFAWGCLVAFAATGEPPFSGDTPQAALYNAMHTEPRLPGLDPGLAALVRRTLSTDPALRPTARRLRAELTGITEPVATTEGLSGSAGPAGPAGPVPAGPSSPSGPAAPSTRSGPARGRIGGRRRVPPRGLALGGAAAAALAVVAVLATWALPSWNASSADSAGTRSTHGPATAGPGPEFPASLTPFATDDFSDPASGWGGSDFAFDRTDDSSGYLDGRMILRARPDRIVWVAGPDFEPHPARTLAGVEAQVVESSPLGQYGLGCLGSWADDESGEEVFTRYEFLVEVADGSAFIQRQTADHLDELEAVTDVPTYDTRPEAVNRLHASCEVLDDGQAVRLAMWVNGTRIAHTVDRDPLPGATTLEQARMALILDHPVAEDDEAEREDVVIAFDDFEQQVISD</sequence>
<dbReference type="InterPro" id="IPR011009">
    <property type="entry name" value="Kinase-like_dom_sf"/>
</dbReference>
<protein>
    <submittedName>
        <fullName evidence="7">Serine/threonine protein kinase</fullName>
    </submittedName>
</protein>
<dbReference type="PROSITE" id="PS00109">
    <property type="entry name" value="PROTEIN_KINASE_TYR"/>
    <property type="match status" value="1"/>
</dbReference>
<dbReference type="PANTHER" id="PTHR43289:SF34">
    <property type="entry name" value="SERINE_THREONINE-PROTEIN KINASE YBDM-RELATED"/>
    <property type="match status" value="1"/>
</dbReference>
<proteinExistence type="predicted"/>
<keyword evidence="8" id="KW-1185">Reference proteome</keyword>
<keyword evidence="4" id="KW-0067">ATP-binding</keyword>
<name>A0A2T0Q2D3_9ACTN</name>
<dbReference type="EMBL" id="PVZC01000005">
    <property type="protein sequence ID" value="PRX97959.1"/>
    <property type="molecule type" value="Genomic_DNA"/>
</dbReference>
<organism evidence="7 8">
    <name type="scientific">Allonocardiopsis opalescens</name>
    <dbReference type="NCBI Taxonomy" id="1144618"/>
    <lineage>
        <taxon>Bacteria</taxon>
        <taxon>Bacillati</taxon>
        <taxon>Actinomycetota</taxon>
        <taxon>Actinomycetes</taxon>
        <taxon>Streptosporangiales</taxon>
        <taxon>Allonocardiopsis</taxon>
    </lineage>
</organism>
<gene>
    <name evidence="7" type="ORF">CLV72_105312</name>
</gene>
<evidence type="ECO:0000313" key="7">
    <source>
        <dbReference type="EMBL" id="PRX97959.1"/>
    </source>
</evidence>
<keyword evidence="3 7" id="KW-0418">Kinase</keyword>
<dbReference type="PROSITE" id="PS50011">
    <property type="entry name" value="PROTEIN_KINASE_DOM"/>
    <property type="match status" value="1"/>
</dbReference>
<comment type="caution">
    <text evidence="7">The sequence shown here is derived from an EMBL/GenBank/DDBJ whole genome shotgun (WGS) entry which is preliminary data.</text>
</comment>